<feature type="domain" description="N-acetyltransferase" evidence="1">
    <location>
        <begin position="8"/>
        <end position="153"/>
    </location>
</feature>
<dbReference type="Gene3D" id="3.40.630.90">
    <property type="match status" value="1"/>
</dbReference>
<dbReference type="WBParaSite" id="PSU_v2.g2858.t1">
    <property type="protein sequence ID" value="PSU_v2.g2858.t1"/>
    <property type="gene ID" value="PSU_v2.g2858"/>
</dbReference>
<dbReference type="GO" id="GO:0016747">
    <property type="term" value="F:acyltransferase activity, transferring groups other than amino-acyl groups"/>
    <property type="evidence" value="ECO:0007669"/>
    <property type="project" value="InterPro"/>
</dbReference>
<evidence type="ECO:0000313" key="3">
    <source>
        <dbReference type="WBParaSite" id="PSU_v2.g2858.t1"/>
    </source>
</evidence>
<dbReference type="Gene3D" id="3.40.630.30">
    <property type="match status" value="1"/>
</dbReference>
<dbReference type="InterPro" id="IPR009658">
    <property type="entry name" value="DUF1248"/>
</dbReference>
<dbReference type="InterPro" id="IPR016181">
    <property type="entry name" value="Acyl_CoA_acyltransferase"/>
</dbReference>
<sequence>MDDDENIVIIPYADFNRWKEIMKIIAEFGWFYAEEDYDRFLKGFGEKNFNGLIAVDKKSDKILGSVVIGFFESIENSPALVSLGLYIVLPELRGKGIGTKLFKEVINDPRFVNVNLGLNGASYMSKKYAKIFGYDKFPNWQVCKSKIKICDINLNALQNDSDIDIVNVNDVDYQKLIEYDTNIQGGIRRDKFLKAFLDTKTNFAKIAVNKNGEIVGFGNIRTGVNNQIGLGPLYSNSKSIAETLLKQILESIENLGSYDCFRIFPPNINKDADEIFSRLCNGKVDVSGGNSFPQFTKEIIQADTSKIFSITEYGLNAA</sequence>
<dbReference type="SUPFAM" id="SSF55729">
    <property type="entry name" value="Acyl-CoA N-acyltransferases (Nat)"/>
    <property type="match status" value="1"/>
</dbReference>
<dbReference type="AlphaFoldDB" id="A0A914YXP2"/>
<proteinExistence type="predicted"/>
<dbReference type="PANTHER" id="PTHR47408">
    <property type="entry name" value="PROTEIN CBG01304-RELATED"/>
    <property type="match status" value="1"/>
</dbReference>
<dbReference type="Pfam" id="PF06852">
    <property type="entry name" value="DUF1248"/>
    <property type="match status" value="1"/>
</dbReference>
<accession>A0A914YXP2</accession>
<protein>
    <submittedName>
        <fullName evidence="3">N-acetyltransferase domain-containing protein</fullName>
    </submittedName>
</protein>
<organism evidence="2 3">
    <name type="scientific">Panagrolaimus superbus</name>
    <dbReference type="NCBI Taxonomy" id="310955"/>
    <lineage>
        <taxon>Eukaryota</taxon>
        <taxon>Metazoa</taxon>
        <taxon>Ecdysozoa</taxon>
        <taxon>Nematoda</taxon>
        <taxon>Chromadorea</taxon>
        <taxon>Rhabditida</taxon>
        <taxon>Tylenchina</taxon>
        <taxon>Panagrolaimomorpha</taxon>
        <taxon>Panagrolaimoidea</taxon>
        <taxon>Panagrolaimidae</taxon>
        <taxon>Panagrolaimus</taxon>
    </lineage>
</organism>
<keyword evidence="2" id="KW-1185">Reference proteome</keyword>
<dbReference type="PROSITE" id="PS51186">
    <property type="entry name" value="GNAT"/>
    <property type="match status" value="1"/>
</dbReference>
<name>A0A914YXP2_9BILA</name>
<dbReference type="Pfam" id="PF18014">
    <property type="entry name" value="Acetyltransf_18"/>
    <property type="match status" value="1"/>
</dbReference>
<dbReference type="InterPro" id="IPR000182">
    <property type="entry name" value="GNAT_dom"/>
</dbReference>
<dbReference type="CDD" id="cd04301">
    <property type="entry name" value="NAT_SF"/>
    <property type="match status" value="1"/>
</dbReference>
<evidence type="ECO:0000313" key="2">
    <source>
        <dbReference type="Proteomes" id="UP000887577"/>
    </source>
</evidence>
<dbReference type="InterPro" id="IPR041496">
    <property type="entry name" value="YitH/HolE_GNAT"/>
</dbReference>
<evidence type="ECO:0000259" key="1">
    <source>
        <dbReference type="PROSITE" id="PS51186"/>
    </source>
</evidence>
<reference evidence="3" key="1">
    <citation type="submission" date="2022-11" db="UniProtKB">
        <authorList>
            <consortium name="WormBaseParasite"/>
        </authorList>
    </citation>
    <scope>IDENTIFICATION</scope>
</reference>
<dbReference type="Proteomes" id="UP000887577">
    <property type="component" value="Unplaced"/>
</dbReference>